<evidence type="ECO:0000313" key="4">
    <source>
        <dbReference type="EMBL" id="GGZ12442.1"/>
    </source>
</evidence>
<comment type="caution">
    <text evidence="4">The sequence shown here is derived from an EMBL/GenBank/DDBJ whole genome shotgun (WGS) entry which is preliminary data.</text>
</comment>
<gene>
    <name evidence="4" type="primary">dacC</name>
    <name evidence="4" type="ORF">GCM10010387_00380</name>
</gene>
<name>A0A918UIF8_9ACTN</name>
<keyword evidence="5" id="KW-1185">Reference proteome</keyword>
<organism evidence="4 5">
    <name type="scientific">Streptomyces inusitatus</name>
    <dbReference type="NCBI Taxonomy" id="68221"/>
    <lineage>
        <taxon>Bacteria</taxon>
        <taxon>Bacillati</taxon>
        <taxon>Actinomycetota</taxon>
        <taxon>Actinomycetes</taxon>
        <taxon>Kitasatosporales</taxon>
        <taxon>Streptomycetaceae</taxon>
        <taxon>Streptomyces</taxon>
    </lineage>
</organism>
<reference evidence="4" key="2">
    <citation type="submission" date="2020-09" db="EMBL/GenBank/DDBJ databases">
        <authorList>
            <person name="Sun Q."/>
            <person name="Ohkuma M."/>
        </authorList>
    </citation>
    <scope>NUCLEOTIDE SEQUENCE</scope>
    <source>
        <strain evidence="4">JCM 4988</strain>
    </source>
</reference>
<dbReference type="EMBL" id="BMWG01000001">
    <property type="protein sequence ID" value="GGZ12442.1"/>
    <property type="molecule type" value="Genomic_DNA"/>
</dbReference>
<dbReference type="GO" id="GO:0006508">
    <property type="term" value="P:proteolysis"/>
    <property type="evidence" value="ECO:0007669"/>
    <property type="project" value="InterPro"/>
</dbReference>
<keyword evidence="4" id="KW-0121">Carboxypeptidase</keyword>
<evidence type="ECO:0000256" key="2">
    <source>
        <dbReference type="ARBA" id="ARBA00022801"/>
    </source>
</evidence>
<dbReference type="PANTHER" id="PTHR30023:SF0">
    <property type="entry name" value="PENICILLIN-SENSITIVE CARBOXYPEPTIDASE A"/>
    <property type="match status" value="1"/>
</dbReference>
<proteinExistence type="inferred from homology"/>
<sequence>MTRAENPPRPRRPRSRPLLTTAACVLTAALTLTWSAPAGAGPSDNGLKGALDTILADPRLEGGAAGVVVADAVTGERLYQRAGGDRLMPASNTKLLTSAAAMALLGPDYRYTTDVLVSGTRNGSRLDGDLHLRGSGDPTTLPEDYDALAAEVAASGIRRVSGRIVADDTRFDAQRLGRGWAGDDESSYYSAQTSALTVAPDTDYDSGTVVVEVAPGAKPGDRPKVTVTPRTDYVQVDLTGSATVAAGQPGTLGIERRHGSNSIEISGNVPVGTSATKKWVTVWEPTGYAAAVFADALDRHGVRVKKDDALLGRATPADARPVASHSSMPLRELMVPFMKLSNNMHAEALTKTIGYEKAGRGSWSAGLAAIGDHLRQQELATGTLRQVDGSGLGRMNVVPAEQFTRLLLAVRAAPWYADWYAALPVACGPDRATGGTLRTRMCGTPAALNTRAKTGSLTGASALSGYVKDAGGRELVYSIVLNNYLTSSVKSVEDAIVVTLARSDTAAGSIATVAPRKALTSDDGTSDVTQANDGECSWQKPQIC</sequence>
<dbReference type="Proteomes" id="UP000630936">
    <property type="component" value="Unassembled WGS sequence"/>
</dbReference>
<dbReference type="NCBIfam" id="TIGR00666">
    <property type="entry name" value="PBP4"/>
    <property type="match status" value="1"/>
</dbReference>
<evidence type="ECO:0000313" key="5">
    <source>
        <dbReference type="Proteomes" id="UP000630936"/>
    </source>
</evidence>
<comment type="similarity">
    <text evidence="1">Belongs to the peptidase S13 family.</text>
</comment>
<keyword evidence="3" id="KW-0732">Signal</keyword>
<feature type="signal peptide" evidence="3">
    <location>
        <begin position="1"/>
        <end position="40"/>
    </location>
</feature>
<dbReference type="PANTHER" id="PTHR30023">
    <property type="entry name" value="D-ALANYL-D-ALANINE CARBOXYPEPTIDASE"/>
    <property type="match status" value="1"/>
</dbReference>
<reference evidence="4" key="1">
    <citation type="journal article" date="2014" name="Int. J. Syst. Evol. Microbiol.">
        <title>Complete genome sequence of Corynebacterium casei LMG S-19264T (=DSM 44701T), isolated from a smear-ripened cheese.</title>
        <authorList>
            <consortium name="US DOE Joint Genome Institute (JGI-PGF)"/>
            <person name="Walter F."/>
            <person name="Albersmeier A."/>
            <person name="Kalinowski J."/>
            <person name="Ruckert C."/>
        </authorList>
    </citation>
    <scope>NUCLEOTIDE SEQUENCE</scope>
    <source>
        <strain evidence="4">JCM 4988</strain>
    </source>
</reference>
<feature type="chain" id="PRO_5037134908" evidence="3">
    <location>
        <begin position="41"/>
        <end position="544"/>
    </location>
</feature>
<dbReference type="RefSeq" id="WP_190120758.1">
    <property type="nucleotide sequence ID" value="NZ_BMWG01000001.1"/>
</dbReference>
<evidence type="ECO:0000256" key="3">
    <source>
        <dbReference type="SAM" id="SignalP"/>
    </source>
</evidence>
<evidence type="ECO:0000256" key="1">
    <source>
        <dbReference type="ARBA" id="ARBA00006096"/>
    </source>
</evidence>
<dbReference type="AlphaFoldDB" id="A0A918UIF8"/>
<keyword evidence="2" id="KW-0378">Hydrolase</keyword>
<dbReference type="GO" id="GO:0004185">
    <property type="term" value="F:serine-type carboxypeptidase activity"/>
    <property type="evidence" value="ECO:0007669"/>
    <property type="project" value="InterPro"/>
</dbReference>
<dbReference type="Pfam" id="PF02113">
    <property type="entry name" value="Peptidase_S13"/>
    <property type="match status" value="1"/>
</dbReference>
<dbReference type="Gene3D" id="3.40.710.10">
    <property type="entry name" value="DD-peptidase/beta-lactamase superfamily"/>
    <property type="match status" value="1"/>
</dbReference>
<protein>
    <submittedName>
        <fullName evidence="4">D-alanyl-D-alanine carboxypeptidase DacC</fullName>
    </submittedName>
</protein>
<dbReference type="InterPro" id="IPR012338">
    <property type="entry name" value="Beta-lactam/transpept-like"/>
</dbReference>
<dbReference type="SUPFAM" id="SSF56601">
    <property type="entry name" value="beta-lactamase/transpeptidase-like"/>
    <property type="match status" value="1"/>
</dbReference>
<dbReference type="InterPro" id="IPR000667">
    <property type="entry name" value="Peptidase_S13"/>
</dbReference>
<dbReference type="Gene3D" id="3.50.80.20">
    <property type="entry name" value="D-Ala-D-Ala carboxypeptidase C, peptidase S13"/>
    <property type="match status" value="1"/>
</dbReference>
<dbReference type="GO" id="GO:0000270">
    <property type="term" value="P:peptidoglycan metabolic process"/>
    <property type="evidence" value="ECO:0007669"/>
    <property type="project" value="TreeGrafter"/>
</dbReference>
<dbReference type="PRINTS" id="PR00922">
    <property type="entry name" value="DADACBPTASE3"/>
</dbReference>
<accession>A0A918UIF8</accession>
<keyword evidence="4" id="KW-0645">Protease</keyword>